<feature type="region of interest" description="Disordered" evidence="1">
    <location>
        <begin position="1"/>
        <end position="21"/>
    </location>
</feature>
<feature type="non-terminal residue" evidence="3">
    <location>
        <position position="1"/>
    </location>
</feature>
<dbReference type="Pfam" id="PF13519">
    <property type="entry name" value="VWA_2"/>
    <property type="match status" value="1"/>
</dbReference>
<proteinExistence type="predicted"/>
<organism evidence="3 4">
    <name type="scientific">Mycena pura</name>
    <dbReference type="NCBI Taxonomy" id="153505"/>
    <lineage>
        <taxon>Eukaryota</taxon>
        <taxon>Fungi</taxon>
        <taxon>Dikarya</taxon>
        <taxon>Basidiomycota</taxon>
        <taxon>Agaricomycotina</taxon>
        <taxon>Agaricomycetes</taxon>
        <taxon>Agaricomycetidae</taxon>
        <taxon>Agaricales</taxon>
        <taxon>Marasmiineae</taxon>
        <taxon>Mycenaceae</taxon>
        <taxon>Mycena</taxon>
    </lineage>
</organism>
<protein>
    <recommendedName>
        <fullName evidence="2">VWFA domain-containing protein</fullName>
    </recommendedName>
</protein>
<feature type="domain" description="VWFA" evidence="2">
    <location>
        <begin position="65"/>
        <end position="127"/>
    </location>
</feature>
<keyword evidence="4" id="KW-1185">Reference proteome</keyword>
<evidence type="ECO:0000313" key="3">
    <source>
        <dbReference type="EMBL" id="KAJ7209131.1"/>
    </source>
</evidence>
<evidence type="ECO:0000259" key="2">
    <source>
        <dbReference type="Pfam" id="PF13519"/>
    </source>
</evidence>
<comment type="caution">
    <text evidence="3">The sequence shown here is derived from an EMBL/GenBank/DDBJ whole genome shotgun (WGS) entry which is preliminary data.</text>
</comment>
<name>A0AAD6YAY5_9AGAR</name>
<dbReference type="Gene3D" id="3.40.50.410">
    <property type="entry name" value="von Willebrand factor, type A domain"/>
    <property type="match status" value="1"/>
</dbReference>
<gene>
    <name evidence="3" type="ORF">GGX14DRAFT_453190</name>
</gene>
<dbReference type="SUPFAM" id="SSF53300">
    <property type="entry name" value="vWA-like"/>
    <property type="match status" value="1"/>
</dbReference>
<evidence type="ECO:0000256" key="1">
    <source>
        <dbReference type="SAM" id="MobiDB-lite"/>
    </source>
</evidence>
<dbReference type="InterPro" id="IPR002035">
    <property type="entry name" value="VWF_A"/>
</dbReference>
<accession>A0AAD6YAY5</accession>
<reference evidence="3" key="1">
    <citation type="submission" date="2023-03" db="EMBL/GenBank/DDBJ databases">
        <title>Massive genome expansion in bonnet fungi (Mycena s.s.) driven by repeated elements and novel gene families across ecological guilds.</title>
        <authorList>
            <consortium name="Lawrence Berkeley National Laboratory"/>
            <person name="Harder C.B."/>
            <person name="Miyauchi S."/>
            <person name="Viragh M."/>
            <person name="Kuo A."/>
            <person name="Thoen E."/>
            <person name="Andreopoulos B."/>
            <person name="Lu D."/>
            <person name="Skrede I."/>
            <person name="Drula E."/>
            <person name="Henrissat B."/>
            <person name="Morin E."/>
            <person name="Kohler A."/>
            <person name="Barry K."/>
            <person name="LaButti K."/>
            <person name="Morin E."/>
            <person name="Salamov A."/>
            <person name="Lipzen A."/>
            <person name="Mereny Z."/>
            <person name="Hegedus B."/>
            <person name="Baldrian P."/>
            <person name="Stursova M."/>
            <person name="Weitz H."/>
            <person name="Taylor A."/>
            <person name="Grigoriev I.V."/>
            <person name="Nagy L.G."/>
            <person name="Martin F."/>
            <person name="Kauserud H."/>
        </authorList>
    </citation>
    <scope>NUCLEOTIDE SEQUENCE</scope>
    <source>
        <strain evidence="3">9144</strain>
    </source>
</reference>
<dbReference type="EMBL" id="JARJCW010000031">
    <property type="protein sequence ID" value="KAJ7209131.1"/>
    <property type="molecule type" value="Genomic_DNA"/>
</dbReference>
<sequence length="134" mass="14367">MTFSDSTDTLPPAYEGRGQTPFQNLDLRVIAQPSTQEVLISLVPPTTPVPQGEKQDGKRAPVDLCLVLDVSGSMSALAPAPGEQESESTGLTVLDVVKHATRTIVESLDDNDRVSIVTFSYSAAVRAYMSTRLC</sequence>
<evidence type="ECO:0000313" key="4">
    <source>
        <dbReference type="Proteomes" id="UP001219525"/>
    </source>
</evidence>
<dbReference type="PANTHER" id="PTHR10579:SF156">
    <property type="entry name" value="VWFA DOMAIN-CONTAINING PROTEIN"/>
    <property type="match status" value="1"/>
</dbReference>
<dbReference type="InterPro" id="IPR036465">
    <property type="entry name" value="vWFA_dom_sf"/>
</dbReference>
<dbReference type="Proteomes" id="UP001219525">
    <property type="component" value="Unassembled WGS sequence"/>
</dbReference>
<dbReference type="InterPro" id="IPR051266">
    <property type="entry name" value="CLCR"/>
</dbReference>
<dbReference type="PANTHER" id="PTHR10579">
    <property type="entry name" value="CALCIUM-ACTIVATED CHLORIDE CHANNEL REGULATOR"/>
    <property type="match status" value="1"/>
</dbReference>
<dbReference type="AlphaFoldDB" id="A0AAD6YAY5"/>